<feature type="region of interest" description="Disordered" evidence="1">
    <location>
        <begin position="392"/>
        <end position="423"/>
    </location>
</feature>
<name>A0ABT9HK41_9SPHN</name>
<feature type="domain" description="DUF5801" evidence="2">
    <location>
        <begin position="1225"/>
        <end position="1357"/>
    </location>
</feature>
<dbReference type="InterPro" id="IPR019959">
    <property type="entry name" value="T1SS-143_rpt-cont_dom"/>
</dbReference>
<feature type="region of interest" description="Disordered" evidence="1">
    <location>
        <begin position="1"/>
        <end position="38"/>
    </location>
</feature>
<evidence type="ECO:0000313" key="4">
    <source>
        <dbReference type="Proteomes" id="UP001240639"/>
    </source>
</evidence>
<sequence>MVDFEGHGQDGFMDRSTDADPADLQQADAGRSGSVSDVAQSEITSTEVVRLPAGSAIQELRAEGSDLIVVLDDGSVIRVPDGAIIVPQFVIGDVQIPPQNIAALLTGNEPQPAAGAPQSSGGNFGQNVGDIQDAFALGDLLPYTELSFPERREEEIIPNLADDDPDIVIVTPDNPVGAVNATDEVNEAGLPARGDEPAGTRAASDGEITNGSIVYTTPDGLASLSINGIEITRVGQTIEGEYGTLTITAIGAGRVEYRYVLNDNTIGVEVDRFAVTVTDLDGDTADASLDIRIVDDAPIARDDAADQASEGAPVTIDVFANDTPGADGVAIGTVALVSGTLSGAGLLVNNGDGTFTYLPAPGEEGTVSFDYTITDGDGDVSRATATLTLVDDTQPDGGTATATVDDDGLAGGNPVSDEGDLDADVGDDPSDVGEATFTGTLDFDVGGDAPANIAFAASLDGSTAIIGTETVTYSVSGNVLTATGPRGVLFTVELLDDATGAYRVTLVDNVLHEGGPNAEAVDASTVVSFLVTDSDGDEVTTTLTIVFDDDAPTAYDNFASTDEGGTIGGNVLTDGTDDIAGADGFGGIVALSSENQQTDTATLVDGNLVLVGQYGTLTLNAATGVYTYVAAPNSTNADAVDVFTYTIVDGDGDTATATLTIDIANIEGTVEDADLTVDEAGLATGSNPGSGSETAGGQIVVSDATGPFVYVLTGSADGTYGTLTLDSDTGAYSYTLSAPFGDGDTGENSRNVVNGADSFGYEVYDTAGNLVGSGTIAVNIVDDVPDAVDEAALSIVEGANSGLAGNVRANDVEGADGASVTSVSIDGVDYVVAATGTTTVTTDTGVYTFDASGNWTFDPAAGLDQSDGPIDASFTYTLTDGDDDFDTATQPITITDGRGPTAGDPASLVVDDENLPDGSDPATPVSDSATISFTPGSDAIVAIAFDDTAGALDNLGGGLTWVRISDTQIVGRSGGEDIVTLDLTVDGDNAIVTMTLNDNYAAHPLLGDDLSNLGSVLVVATDIDGDRASASVSLGVSDDVPTLGTTSPATGSLEVDESDLSVDAVAGFAGLFVPSFNADGPGSVSDYVLGITAGSTGLVDTASGEAVVLSLENGAVVGRTEVGGDVVFVLTVDAAGTVTLDQQRAVVHADGSDPDDATGLANAGLITLSATVADGDGDTATATVAIGNALSFRDDGPSIDASVVGGDTILLTTQDADTIGAAFDTDTTTADFGGAFSVASQAYGADGAGSVSWAYALVIENTASGLTSNGAAVTLAFDGSDVVGSANGIEVFRLSVDPATGVVTLTQYEEIDHPLPGDNGAPYDDQFAILGTGILSLEGIATIVDRDGDSASETVSLDLGGNIRFADDGPMVEPTGASLALVVDDSDFAFDAEAEYSDAFDFAFGADGAAAGGGESYALGLGAGASGLTDTLSGAAVVLSLEGGQVVGRAGAGGEIVFVLSVDGDGTVTLDQRRSVVHDNPNTDDEPTGLASGDLITLTATATDGDGDTDSATIAIGGDLVFRDDAPVAGTNDDVQLDDETLGGGIAGGIGDVDPDTANTSGTLAHDFGNDGGSIAFLTGGAPAGFQYVASGSDILVQQLQGGTWVTVVTVTLDAATGAYTVTQNANVLHADGGEENDTSFTLTYRVTDGDNDTADGTLTIDVDDDTPTATPGASLTGSVDEDALPGGIEGGPGDIGVVGLTTGGSVAALFASGADSPLTYAFETAASSTAYLEGLGLTSGGVPLSYAVTAGSIVATAGGAPVFTLTLSAAGAWQFTLEGVLDHDVAGTEDDIAIDFGGLVTGTDADGDSVTATGSLTVTVDDDSPVAVTGASLTGSVDEDALPGGIEGGPGDIGVVGLTTGGSVAALFASGADSPLTYAFETAASSTAYLEGLGLTSGGVPLSYAVTAGSIVATAGGAPVFTLTLSAAGAWQFTLEGVLDHDVAGTEDDIPIDFGGLVVGTDADGDSVTATGSLTVTVDDDSPVAVADSADVTEGGAIARGSEASVLANDPGGADGIGRVVGVRADGDPADTTSSVTGGLGTAIAGDYGTLMLYADGTYSYTANSDIPDDPASDVFVYTFVDGDGDIATATLTIDVNQVTLVADDRDALVFEAALDLVQDPGDLAPGTVVGSNPSSPSETVGGTLAVTGGVGTITYALDPGQTGAYGQISIDANGNWTYTLTGPVDGDALSPSQGGDNGTNVYDNIETFTYTATDENGNTVQGTITIDVTDDVPSVTATGASLALVVDDSDFAFDAEAEYSDA</sequence>
<dbReference type="Proteomes" id="UP001240639">
    <property type="component" value="Unassembled WGS sequence"/>
</dbReference>
<dbReference type="NCBIfam" id="TIGR01965">
    <property type="entry name" value="VCBS_repeat"/>
    <property type="match status" value="1"/>
</dbReference>
<reference evidence="3 4" key="1">
    <citation type="submission" date="2023-08" db="EMBL/GenBank/DDBJ databases">
        <title>genomic of G39.</title>
        <authorList>
            <person name="Wang Y."/>
        </authorList>
    </citation>
    <scope>NUCLEOTIDE SEQUENCE [LARGE SCALE GENOMIC DNA]</scope>
    <source>
        <strain evidence="3 4">G39</strain>
    </source>
</reference>
<feature type="domain" description="DUF5801" evidence="2">
    <location>
        <begin position="1381"/>
        <end position="1517"/>
    </location>
</feature>
<dbReference type="Pfam" id="PF17963">
    <property type="entry name" value="Big_9"/>
    <property type="match status" value="3"/>
</dbReference>
<evidence type="ECO:0000256" key="1">
    <source>
        <dbReference type="SAM" id="MobiDB-lite"/>
    </source>
</evidence>
<feature type="region of interest" description="Disordered" evidence="1">
    <location>
        <begin position="107"/>
        <end position="127"/>
    </location>
</feature>
<feature type="domain" description="DUF5801" evidence="2">
    <location>
        <begin position="1547"/>
        <end position="1661"/>
    </location>
</feature>
<dbReference type="EMBL" id="JAVAIM010000001">
    <property type="protein sequence ID" value="MDP4573517.1"/>
    <property type="molecule type" value="Genomic_DNA"/>
</dbReference>
<dbReference type="InterPro" id="IPR010221">
    <property type="entry name" value="VCBS_dom"/>
</dbReference>
<dbReference type="Gene3D" id="2.60.40.10">
    <property type="entry name" value="Immunoglobulins"/>
    <property type="match status" value="1"/>
</dbReference>
<dbReference type="InterPro" id="IPR013783">
    <property type="entry name" value="Ig-like_fold"/>
</dbReference>
<feature type="compositionally biased region" description="Basic and acidic residues" evidence="1">
    <location>
        <begin position="1"/>
        <end position="18"/>
    </location>
</feature>
<evidence type="ECO:0000259" key="2">
    <source>
        <dbReference type="Pfam" id="PF19116"/>
    </source>
</evidence>
<dbReference type="NCBIfam" id="TIGR03660">
    <property type="entry name" value="T1SS_rpt_143"/>
    <property type="match status" value="2"/>
</dbReference>
<gene>
    <name evidence="3" type="ORF">Q9K02_00005</name>
</gene>
<dbReference type="Pfam" id="PF19116">
    <property type="entry name" value="DUF5801"/>
    <property type="match status" value="4"/>
</dbReference>
<proteinExistence type="predicted"/>
<dbReference type="Gene3D" id="2.60.40.2810">
    <property type="match status" value="1"/>
</dbReference>
<dbReference type="InterPro" id="IPR043824">
    <property type="entry name" value="DUF5801"/>
</dbReference>
<comment type="caution">
    <text evidence="3">The sequence shown here is derived from an EMBL/GenBank/DDBJ whole genome shotgun (WGS) entry which is preliminary data.</text>
</comment>
<accession>A0ABT9HK41</accession>
<protein>
    <submittedName>
        <fullName evidence="3">DUF5801 repeats-in-toxin domain-containing protein</fullName>
    </submittedName>
</protein>
<dbReference type="RefSeq" id="WP_305931019.1">
    <property type="nucleotide sequence ID" value="NZ_JAVAIM010000001.1"/>
</dbReference>
<feature type="domain" description="DUF5801" evidence="2">
    <location>
        <begin position="1053"/>
        <end position="1187"/>
    </location>
</feature>
<keyword evidence="4" id="KW-1185">Reference proteome</keyword>
<evidence type="ECO:0000313" key="3">
    <source>
        <dbReference type="EMBL" id="MDP4573517.1"/>
    </source>
</evidence>
<organism evidence="3 4">
    <name type="scientific">Qipengyuania profundimaris</name>
    <dbReference type="NCBI Taxonomy" id="3067652"/>
    <lineage>
        <taxon>Bacteria</taxon>
        <taxon>Pseudomonadati</taxon>
        <taxon>Pseudomonadota</taxon>
        <taxon>Alphaproteobacteria</taxon>
        <taxon>Sphingomonadales</taxon>
        <taxon>Erythrobacteraceae</taxon>
        <taxon>Qipengyuania</taxon>
    </lineage>
</organism>
<feature type="non-terminal residue" evidence="3">
    <location>
        <position position="2264"/>
    </location>
</feature>